<dbReference type="Proteomes" id="UP000189777">
    <property type="component" value="Unassembled WGS sequence"/>
</dbReference>
<dbReference type="Pfam" id="PF07690">
    <property type="entry name" value="MFS_1"/>
    <property type="match status" value="1"/>
</dbReference>
<evidence type="ECO:0000256" key="6">
    <source>
        <dbReference type="SAM" id="MobiDB-lite"/>
    </source>
</evidence>
<dbReference type="OrthoDB" id="69054at2"/>
<feature type="transmembrane region" description="Helical" evidence="7">
    <location>
        <begin position="12"/>
        <end position="35"/>
    </location>
</feature>
<evidence type="ECO:0000256" key="1">
    <source>
        <dbReference type="ARBA" id="ARBA00004651"/>
    </source>
</evidence>
<dbReference type="GO" id="GO:0022857">
    <property type="term" value="F:transmembrane transporter activity"/>
    <property type="evidence" value="ECO:0007669"/>
    <property type="project" value="InterPro"/>
</dbReference>
<dbReference type="CDD" id="cd06173">
    <property type="entry name" value="MFS_MefA_like"/>
    <property type="match status" value="1"/>
</dbReference>
<feature type="transmembrane region" description="Helical" evidence="7">
    <location>
        <begin position="248"/>
        <end position="272"/>
    </location>
</feature>
<name>A0A1T5JJ23_9MICO</name>
<dbReference type="InterPro" id="IPR036259">
    <property type="entry name" value="MFS_trans_sf"/>
</dbReference>
<dbReference type="PANTHER" id="PTHR23513:SF17">
    <property type="entry name" value="MEMBRANE PROTEIN"/>
    <property type="match status" value="1"/>
</dbReference>
<comment type="subcellular location">
    <subcellularLocation>
        <location evidence="1">Cell membrane</location>
        <topology evidence="1">Multi-pass membrane protein</topology>
    </subcellularLocation>
</comment>
<dbReference type="RefSeq" id="WP_079572828.1">
    <property type="nucleotide sequence ID" value="NZ_FUZQ01000002.1"/>
</dbReference>
<evidence type="ECO:0000256" key="4">
    <source>
        <dbReference type="ARBA" id="ARBA00022989"/>
    </source>
</evidence>
<keyword evidence="2" id="KW-1003">Cell membrane</keyword>
<dbReference type="Gene3D" id="1.20.1250.20">
    <property type="entry name" value="MFS general substrate transporter like domains"/>
    <property type="match status" value="1"/>
</dbReference>
<dbReference type="SUPFAM" id="SSF103473">
    <property type="entry name" value="MFS general substrate transporter"/>
    <property type="match status" value="1"/>
</dbReference>
<evidence type="ECO:0000256" key="5">
    <source>
        <dbReference type="ARBA" id="ARBA00023136"/>
    </source>
</evidence>
<feature type="transmembrane region" description="Helical" evidence="7">
    <location>
        <begin position="364"/>
        <end position="386"/>
    </location>
</feature>
<keyword evidence="5 7" id="KW-0472">Membrane</keyword>
<dbReference type="InterPro" id="IPR011701">
    <property type="entry name" value="MFS"/>
</dbReference>
<feature type="transmembrane region" description="Helical" evidence="7">
    <location>
        <begin position="292"/>
        <end position="323"/>
    </location>
</feature>
<feature type="transmembrane region" description="Helical" evidence="7">
    <location>
        <begin position="80"/>
        <end position="99"/>
    </location>
</feature>
<feature type="region of interest" description="Disordered" evidence="6">
    <location>
        <begin position="395"/>
        <end position="418"/>
    </location>
</feature>
<reference evidence="8 9" key="1">
    <citation type="submission" date="2017-02" db="EMBL/GenBank/DDBJ databases">
        <authorList>
            <person name="Peterson S.W."/>
        </authorList>
    </citation>
    <scope>NUCLEOTIDE SEQUENCE [LARGE SCALE GENOMIC DNA]</scope>
    <source>
        <strain evidence="8 9">DSM 21481</strain>
    </source>
</reference>
<dbReference type="STRING" id="526729.SAMN04324258_1427"/>
<feature type="transmembrane region" description="Helical" evidence="7">
    <location>
        <begin position="335"/>
        <end position="358"/>
    </location>
</feature>
<feature type="transmembrane region" description="Helical" evidence="7">
    <location>
        <begin position="151"/>
        <end position="184"/>
    </location>
</feature>
<dbReference type="EMBL" id="FUZQ01000002">
    <property type="protein sequence ID" value="SKC51218.1"/>
    <property type="molecule type" value="Genomic_DNA"/>
</dbReference>
<organism evidence="8 9">
    <name type="scientific">Krasilnikoviella flava</name>
    <dbReference type="NCBI Taxonomy" id="526729"/>
    <lineage>
        <taxon>Bacteria</taxon>
        <taxon>Bacillati</taxon>
        <taxon>Actinomycetota</taxon>
        <taxon>Actinomycetes</taxon>
        <taxon>Micrococcales</taxon>
        <taxon>Promicromonosporaceae</taxon>
        <taxon>Krasilnikoviella</taxon>
    </lineage>
</organism>
<evidence type="ECO:0000256" key="2">
    <source>
        <dbReference type="ARBA" id="ARBA00022475"/>
    </source>
</evidence>
<evidence type="ECO:0000313" key="9">
    <source>
        <dbReference type="Proteomes" id="UP000189777"/>
    </source>
</evidence>
<proteinExistence type="predicted"/>
<accession>A0A1T5JJ23</accession>
<dbReference type="AlphaFoldDB" id="A0A1T5JJ23"/>
<dbReference type="PANTHER" id="PTHR23513">
    <property type="entry name" value="INTEGRAL MEMBRANE EFFLUX PROTEIN-RELATED"/>
    <property type="match status" value="1"/>
</dbReference>
<keyword evidence="4 7" id="KW-1133">Transmembrane helix</keyword>
<gene>
    <name evidence="8" type="ORF">SAMN04324258_1427</name>
</gene>
<dbReference type="GO" id="GO:0005886">
    <property type="term" value="C:plasma membrane"/>
    <property type="evidence" value="ECO:0007669"/>
    <property type="project" value="UniProtKB-SubCell"/>
</dbReference>
<feature type="transmembrane region" description="Helical" evidence="7">
    <location>
        <begin position="47"/>
        <end position="68"/>
    </location>
</feature>
<evidence type="ECO:0000313" key="8">
    <source>
        <dbReference type="EMBL" id="SKC51218.1"/>
    </source>
</evidence>
<keyword evidence="3 7" id="KW-0812">Transmembrane</keyword>
<evidence type="ECO:0000256" key="3">
    <source>
        <dbReference type="ARBA" id="ARBA00022692"/>
    </source>
</evidence>
<sequence>MSGAGAWRGGAARWVVAYTVAVVGDVSYFLILTWAAAEAGGPRTSGLVLALGAVPRAVLMLLGGVLADRVDPRRIAVGTDAARALLLLLAAGAASWYGLVPWWLAVLAVAFGVVDACFIPAVGAMPVRLVPIEALPRLQAWRLTGLRVGNAVGPSLGALLVALGISAALASVAVLFAISVVLLLTVRSRPGEGPAPAAAAPAPPLRLSRLRQEGLVPLVVGTALSELPFSGPVAIGVVLLAQERGWPVASAGGVLAAFSVGGLVVSVLLATIPTQPLGRRATLAALWPTAPLLVLLGTTPVVGVAIAASGLLGAMTGTVMVLCHGRIQQSTPPALLGRVTALLSMATLGLSPLGYGAVGMIAGAWGVGVFFVLSAAVVTLAGLVLLRDRSCPPVAAPSTGGAVDHHDPRPAGADMCGE</sequence>
<protein>
    <submittedName>
        <fullName evidence="8">Predicted arabinose efflux permease, MFS family</fullName>
    </submittedName>
</protein>
<evidence type="ECO:0000256" key="7">
    <source>
        <dbReference type="SAM" id="Phobius"/>
    </source>
</evidence>
<keyword evidence="9" id="KW-1185">Reference proteome</keyword>